<dbReference type="AlphaFoldDB" id="A0A7C1XI96"/>
<evidence type="ECO:0000313" key="4">
    <source>
        <dbReference type="EMBL" id="HEF66431.1"/>
    </source>
</evidence>
<keyword evidence="2" id="KW-0456">Lyase</keyword>
<dbReference type="InterPro" id="IPR018376">
    <property type="entry name" value="Enoyl-CoA_hyd/isom_CS"/>
</dbReference>
<comment type="similarity">
    <text evidence="1 3">Belongs to the enoyl-CoA hydratase/isomerase family.</text>
</comment>
<evidence type="ECO:0000256" key="2">
    <source>
        <dbReference type="ARBA" id="ARBA00023239"/>
    </source>
</evidence>
<dbReference type="Gene3D" id="1.10.12.10">
    <property type="entry name" value="Lyase 2-enoyl-coa Hydratase, Chain A, domain 2"/>
    <property type="match status" value="1"/>
</dbReference>
<comment type="caution">
    <text evidence="4">The sequence shown here is derived from an EMBL/GenBank/DDBJ whole genome shotgun (WGS) entry which is preliminary data.</text>
</comment>
<accession>A0A7C1XI96</accession>
<dbReference type="GO" id="GO:0016853">
    <property type="term" value="F:isomerase activity"/>
    <property type="evidence" value="ECO:0007669"/>
    <property type="project" value="UniProtKB-KW"/>
</dbReference>
<reference evidence="4" key="1">
    <citation type="journal article" date="2020" name="mSystems">
        <title>Genome- and Community-Level Interaction Insights into Carbon Utilization and Element Cycling Functions of Hydrothermarchaeota in Hydrothermal Sediment.</title>
        <authorList>
            <person name="Zhou Z."/>
            <person name="Liu Y."/>
            <person name="Xu W."/>
            <person name="Pan J."/>
            <person name="Luo Z.H."/>
            <person name="Li M."/>
        </authorList>
    </citation>
    <scope>NUCLEOTIDE SEQUENCE [LARGE SCALE GENOMIC DNA]</scope>
    <source>
        <strain evidence="4">SpSt-222</strain>
    </source>
</reference>
<name>A0A7C1XI96_THERO</name>
<evidence type="ECO:0000256" key="3">
    <source>
        <dbReference type="RuleBase" id="RU003707"/>
    </source>
</evidence>
<gene>
    <name evidence="4" type="ORF">ENP47_12660</name>
</gene>
<dbReference type="SUPFAM" id="SSF52096">
    <property type="entry name" value="ClpP/crotonase"/>
    <property type="match status" value="1"/>
</dbReference>
<sequence length="256" mass="28283">MERILREVQDGVLLIRLNRPDKLNAIDEQMLRELCTALDEARVDDAVRVVVLTGNERAFSAGADIDGFAQVTVEELATSRSDLPLWDTIRRFPKPLIAAVSGYVFGGGLELTLACDLVVASQTARFAAPEIRIGLIPGAGGTQLLARRFGKYRAMELVLTGREFSADEAERWGLVNLVTAPEEYLTRALELARQIAQHSPAAVRAAKAAIVQGLEMPLDPALRFERELFLRVFTTPEAQEAIRSFLERRRAKQQGG</sequence>
<dbReference type="PANTHER" id="PTHR11941">
    <property type="entry name" value="ENOYL-COA HYDRATASE-RELATED"/>
    <property type="match status" value="1"/>
</dbReference>
<dbReference type="Pfam" id="PF00378">
    <property type="entry name" value="ECH_1"/>
    <property type="match status" value="1"/>
</dbReference>
<dbReference type="InterPro" id="IPR029045">
    <property type="entry name" value="ClpP/crotonase-like_dom_sf"/>
</dbReference>
<dbReference type="GO" id="GO:0006635">
    <property type="term" value="P:fatty acid beta-oxidation"/>
    <property type="evidence" value="ECO:0007669"/>
    <property type="project" value="TreeGrafter"/>
</dbReference>
<dbReference type="InterPro" id="IPR014748">
    <property type="entry name" value="Enoyl-CoA_hydra_C"/>
</dbReference>
<proteinExistence type="inferred from homology"/>
<organism evidence="4">
    <name type="scientific">Thermomicrobium roseum</name>
    <dbReference type="NCBI Taxonomy" id="500"/>
    <lineage>
        <taxon>Bacteria</taxon>
        <taxon>Pseudomonadati</taxon>
        <taxon>Thermomicrobiota</taxon>
        <taxon>Thermomicrobia</taxon>
        <taxon>Thermomicrobiales</taxon>
        <taxon>Thermomicrobiaceae</taxon>
        <taxon>Thermomicrobium</taxon>
    </lineage>
</organism>
<dbReference type="EMBL" id="DSJL01000011">
    <property type="protein sequence ID" value="HEF66431.1"/>
    <property type="molecule type" value="Genomic_DNA"/>
</dbReference>
<protein>
    <submittedName>
        <fullName evidence="4">Enoyl-CoA hydratase/isomerase family protein</fullName>
    </submittedName>
</protein>
<dbReference type="PANTHER" id="PTHR11941:SF54">
    <property type="entry name" value="ENOYL-COA HYDRATASE, MITOCHONDRIAL"/>
    <property type="match status" value="1"/>
</dbReference>
<dbReference type="InterPro" id="IPR001753">
    <property type="entry name" value="Enoyl-CoA_hydra/iso"/>
</dbReference>
<dbReference type="GO" id="GO:0016836">
    <property type="term" value="F:hydro-lyase activity"/>
    <property type="evidence" value="ECO:0007669"/>
    <property type="project" value="UniProtKB-ARBA"/>
</dbReference>
<dbReference type="PROSITE" id="PS00166">
    <property type="entry name" value="ENOYL_COA_HYDRATASE"/>
    <property type="match status" value="1"/>
</dbReference>
<keyword evidence="4" id="KW-0413">Isomerase</keyword>
<dbReference type="Gene3D" id="3.90.226.10">
    <property type="entry name" value="2-enoyl-CoA Hydratase, Chain A, domain 1"/>
    <property type="match status" value="1"/>
</dbReference>
<evidence type="ECO:0000256" key="1">
    <source>
        <dbReference type="ARBA" id="ARBA00005254"/>
    </source>
</evidence>
<dbReference type="FunFam" id="3.90.226.10:FF:000009">
    <property type="entry name" value="Carnitinyl-CoA dehydratase"/>
    <property type="match status" value="1"/>
</dbReference>
<dbReference type="FunFam" id="1.10.12.10:FF:000001">
    <property type="entry name" value="Probable enoyl-CoA hydratase, mitochondrial"/>
    <property type="match status" value="1"/>
</dbReference>
<dbReference type="CDD" id="cd06558">
    <property type="entry name" value="crotonase-like"/>
    <property type="match status" value="1"/>
</dbReference>